<accession>A0A5N6E863</accession>
<keyword evidence="2" id="KW-1185">Reference proteome</keyword>
<evidence type="ECO:0000313" key="1">
    <source>
        <dbReference type="EMBL" id="KAB8213786.1"/>
    </source>
</evidence>
<name>A0A5N6E863_9EURO</name>
<dbReference type="EMBL" id="ML733574">
    <property type="protein sequence ID" value="KAB8213786.1"/>
    <property type="molecule type" value="Genomic_DNA"/>
</dbReference>
<gene>
    <name evidence="1" type="ORF">BDV33DRAFT_49000</name>
</gene>
<sequence>MSYNVPFRCSVADRPCSEHSEWTESENSEQGEGDDDGRQWYNGDGVCPTLPEFELCRQVSRQTWQSLAMRGPEGFVETHLDALLRLVKDVPRFCYSPGSDLVSGGYKCPLILRSSILIETTRDNTCDRRWRSLDYFQCLGFPLSKGFEIRTASDPHLASSSGLQIHQTYLTTITLAWSYIISCRWVEICEGVGERVKLVHCEGLDYWELITQSLWSAEMKRGKGVIVSPWQLREKRSISRLSHGWAEVSPDSTLAFDMLLDFCTKNHLEREFLTGFATVLMLTSRHIPLPKMAPPALVSHPYKRSARNDGKFRKVLDNIDRYMSLSATQDAVDSLLCSAFFDPRVPCNLIGAASLGIKEAIFDQNNNYSILLKAIASKQPSLFPFWDAVICGSQAKYLLDMTLRDVPPVCLVAACWTGTMQSFLQVTYYTQLVTEGTVLRTKEFTTSFLCRDETPVPWTASPPFGVTTRRNLSLEVTSHIGHDHKILSWAPRPNSSSEEHSTSRLQCRSMDIQCNLLCDMLPDGAKASKVCSKEQMVGEQQSLNATSRLFNWHRHYDDGLWLDDGTGDIALIRRLQRHPWIIDPFDIDNEPESPDDYTCIRSHTGGVLGWLARVN</sequence>
<dbReference type="AlphaFoldDB" id="A0A5N6E863"/>
<organism evidence="1 2">
    <name type="scientific">Aspergillus novoparasiticus</name>
    <dbReference type="NCBI Taxonomy" id="986946"/>
    <lineage>
        <taxon>Eukaryota</taxon>
        <taxon>Fungi</taxon>
        <taxon>Dikarya</taxon>
        <taxon>Ascomycota</taxon>
        <taxon>Pezizomycotina</taxon>
        <taxon>Eurotiomycetes</taxon>
        <taxon>Eurotiomycetidae</taxon>
        <taxon>Eurotiales</taxon>
        <taxon>Aspergillaceae</taxon>
        <taxon>Aspergillus</taxon>
        <taxon>Aspergillus subgen. Circumdati</taxon>
    </lineage>
</organism>
<reference evidence="1 2" key="1">
    <citation type="submission" date="2019-04" db="EMBL/GenBank/DDBJ databases">
        <title>Fungal friends and foes A comparative genomics study of 23 Aspergillus species from section Flavi.</title>
        <authorList>
            <consortium name="DOE Joint Genome Institute"/>
            <person name="Kjaerbolling I."/>
            <person name="Vesth T.C."/>
            <person name="Frisvad J.C."/>
            <person name="Nybo J.L."/>
            <person name="Theobald S."/>
            <person name="Kildgaard S."/>
            <person name="Petersen T.I."/>
            <person name="Kuo A."/>
            <person name="Sato A."/>
            <person name="Lyhne E.K."/>
            <person name="Kogle M.E."/>
            <person name="Wiebenga A."/>
            <person name="Kun R.S."/>
            <person name="Lubbers R.J."/>
            <person name="Makela M.R."/>
            <person name="Barry K."/>
            <person name="Chovatia M."/>
            <person name="Clum A."/>
            <person name="Daum C."/>
            <person name="Haridas S."/>
            <person name="He G."/>
            <person name="LaButti K."/>
            <person name="Lipzen A."/>
            <person name="Mondo S."/>
            <person name="Pangilinan J."/>
            <person name="Riley R."/>
            <person name="Salamov A."/>
            <person name="Simmons B.A."/>
            <person name="Magnuson J.K."/>
            <person name="Henrissat B."/>
            <person name="Mortensen U.H."/>
            <person name="Larsen T.O."/>
            <person name="De vries R.P."/>
            <person name="Grigoriev I.V."/>
            <person name="Machida M."/>
            <person name="Baker S.E."/>
            <person name="Andersen M.R."/>
        </authorList>
    </citation>
    <scope>NUCLEOTIDE SEQUENCE [LARGE SCALE GENOMIC DNA]</scope>
    <source>
        <strain evidence="1 2">CBS 126849</strain>
    </source>
</reference>
<protein>
    <submittedName>
        <fullName evidence="1">Uncharacterized protein</fullName>
    </submittedName>
</protein>
<evidence type="ECO:0000313" key="2">
    <source>
        <dbReference type="Proteomes" id="UP000326799"/>
    </source>
</evidence>
<proteinExistence type="predicted"/>
<dbReference type="Proteomes" id="UP000326799">
    <property type="component" value="Unassembled WGS sequence"/>
</dbReference>